<dbReference type="Proteomes" id="UP000177579">
    <property type="component" value="Unassembled WGS sequence"/>
</dbReference>
<accession>A0A1F5TR46</accession>
<sequence>MLFFYIVTVIFFYFAANYYYNDWKYVLFSHEIFGDGKNNQFSCAPPKKETLKEEIIKKISEKKEFQNCSKQEILEMATTLIKELENKRIIAYSAFKKFICAIICYSIILFGIIYVKEAGIFYIFSAQIMAGLFLISIYFKINLENELIELRKVLKIDRLAYANHSEVITHKIHSINKFEKKLRIVNPAYKFSGILFLILLAKILFF</sequence>
<keyword evidence="1" id="KW-0812">Transmembrane</keyword>
<keyword evidence="1" id="KW-1133">Transmembrane helix</keyword>
<evidence type="ECO:0000313" key="3">
    <source>
        <dbReference type="Proteomes" id="UP000177579"/>
    </source>
</evidence>
<evidence type="ECO:0000313" key="2">
    <source>
        <dbReference type="EMBL" id="OGF41234.1"/>
    </source>
</evidence>
<evidence type="ECO:0000256" key="1">
    <source>
        <dbReference type="SAM" id="Phobius"/>
    </source>
</evidence>
<organism evidence="2 3">
    <name type="scientific">Candidatus Falkowbacteria bacterium RIFOXYD2_FULL_34_120</name>
    <dbReference type="NCBI Taxonomy" id="1798007"/>
    <lineage>
        <taxon>Bacteria</taxon>
        <taxon>Candidatus Falkowiibacteriota</taxon>
    </lineage>
</organism>
<proteinExistence type="predicted"/>
<keyword evidence="1" id="KW-0472">Membrane</keyword>
<feature type="transmembrane region" description="Helical" evidence="1">
    <location>
        <begin position="120"/>
        <end position="141"/>
    </location>
</feature>
<comment type="caution">
    <text evidence="2">The sequence shown here is derived from an EMBL/GenBank/DDBJ whole genome shotgun (WGS) entry which is preliminary data.</text>
</comment>
<feature type="transmembrane region" description="Helical" evidence="1">
    <location>
        <begin position="187"/>
        <end position="205"/>
    </location>
</feature>
<protein>
    <submittedName>
        <fullName evidence="2">Uncharacterized protein</fullName>
    </submittedName>
</protein>
<feature type="transmembrane region" description="Helical" evidence="1">
    <location>
        <begin position="94"/>
        <end position="114"/>
    </location>
</feature>
<gene>
    <name evidence="2" type="ORF">A2531_01030</name>
</gene>
<dbReference type="AlphaFoldDB" id="A0A1F5TR46"/>
<reference evidence="2 3" key="1">
    <citation type="journal article" date="2016" name="Nat. Commun.">
        <title>Thousands of microbial genomes shed light on interconnected biogeochemical processes in an aquifer system.</title>
        <authorList>
            <person name="Anantharaman K."/>
            <person name="Brown C.T."/>
            <person name="Hug L.A."/>
            <person name="Sharon I."/>
            <person name="Castelle C.J."/>
            <person name="Probst A.J."/>
            <person name="Thomas B.C."/>
            <person name="Singh A."/>
            <person name="Wilkins M.J."/>
            <person name="Karaoz U."/>
            <person name="Brodie E.L."/>
            <person name="Williams K.H."/>
            <person name="Hubbard S.S."/>
            <person name="Banfield J.F."/>
        </authorList>
    </citation>
    <scope>NUCLEOTIDE SEQUENCE [LARGE SCALE GENOMIC DNA]</scope>
</reference>
<name>A0A1F5TR46_9BACT</name>
<dbReference type="EMBL" id="MFGO01000012">
    <property type="protein sequence ID" value="OGF41234.1"/>
    <property type="molecule type" value="Genomic_DNA"/>
</dbReference>